<feature type="domain" description="MADF" evidence="2">
    <location>
        <begin position="18"/>
        <end position="113"/>
    </location>
</feature>
<gene>
    <name evidence="3" type="primary">jg2283</name>
    <name evidence="3" type="ORF">PAEG_LOCUS16870</name>
</gene>
<dbReference type="SMART" id="SM00595">
    <property type="entry name" value="MADF"/>
    <property type="match status" value="1"/>
</dbReference>
<dbReference type="OrthoDB" id="6577442at2759"/>
<organism evidence="3 4">
    <name type="scientific">Pararge aegeria aegeria</name>
    <dbReference type="NCBI Taxonomy" id="348720"/>
    <lineage>
        <taxon>Eukaryota</taxon>
        <taxon>Metazoa</taxon>
        <taxon>Ecdysozoa</taxon>
        <taxon>Arthropoda</taxon>
        <taxon>Hexapoda</taxon>
        <taxon>Insecta</taxon>
        <taxon>Pterygota</taxon>
        <taxon>Neoptera</taxon>
        <taxon>Endopterygota</taxon>
        <taxon>Lepidoptera</taxon>
        <taxon>Glossata</taxon>
        <taxon>Ditrysia</taxon>
        <taxon>Papilionoidea</taxon>
        <taxon>Nymphalidae</taxon>
        <taxon>Satyrinae</taxon>
        <taxon>Satyrini</taxon>
        <taxon>Parargina</taxon>
        <taxon>Pararge</taxon>
    </lineage>
</organism>
<dbReference type="PROSITE" id="PS51029">
    <property type="entry name" value="MADF"/>
    <property type="match status" value="1"/>
</dbReference>
<comment type="caution">
    <text evidence="3">The sequence shown here is derived from an EMBL/GenBank/DDBJ whole genome shotgun (WGS) entry which is preliminary data.</text>
</comment>
<evidence type="ECO:0000313" key="4">
    <source>
        <dbReference type="Proteomes" id="UP000838756"/>
    </source>
</evidence>
<dbReference type="EMBL" id="CAKXAJ010025488">
    <property type="protein sequence ID" value="CAH2240271.1"/>
    <property type="molecule type" value="Genomic_DNA"/>
</dbReference>
<keyword evidence="4" id="KW-1185">Reference proteome</keyword>
<feature type="compositionally biased region" description="Basic and acidic residues" evidence="1">
    <location>
        <begin position="181"/>
        <end position="196"/>
    </location>
</feature>
<dbReference type="Pfam" id="PF10545">
    <property type="entry name" value="MADF_DNA_bdg"/>
    <property type="match status" value="1"/>
</dbReference>
<protein>
    <submittedName>
        <fullName evidence="3">Jg2283 protein</fullName>
    </submittedName>
</protein>
<dbReference type="PANTHER" id="PTHR21505">
    <property type="entry name" value="MADF DOMAIN-CONTAINING PROTEIN-RELATED"/>
    <property type="match status" value="1"/>
</dbReference>
<evidence type="ECO:0000256" key="1">
    <source>
        <dbReference type="SAM" id="MobiDB-lite"/>
    </source>
</evidence>
<dbReference type="Proteomes" id="UP000838756">
    <property type="component" value="Unassembled WGS sequence"/>
</dbReference>
<dbReference type="AlphaFoldDB" id="A0A8S4RRA7"/>
<proteinExistence type="predicted"/>
<feature type="region of interest" description="Disordered" evidence="1">
    <location>
        <begin position="165"/>
        <end position="205"/>
    </location>
</feature>
<accession>A0A8S4RRA7</accession>
<evidence type="ECO:0000313" key="3">
    <source>
        <dbReference type="EMBL" id="CAH2240271.1"/>
    </source>
</evidence>
<dbReference type="InterPro" id="IPR006578">
    <property type="entry name" value="MADF-dom"/>
</dbReference>
<sequence length="254" mass="29656">MELRQNSILRISDGNTMDLIDLYEKEQCLWNTAIEEYKSRPKRCEAAIRIAEKLNIPHFTSRYVIIKFKNLRNSYCQELKKIANSIKAGDCPAYKPKVFWFNKMDSFLRPHLQHQSRDLRYLHSYNTDELSIKSEPQVTEESVHEEVYIDEPNYSSDSEEFYEDELLKKRSRNSSTASKRPRLEESHENDFSHGTRDISSQLPMKNQKEDCYDSFGKYVSALLSNMSVRTALEVQSQIVSLMVSATLNESEGNE</sequence>
<reference evidence="3" key="1">
    <citation type="submission" date="2022-03" db="EMBL/GenBank/DDBJ databases">
        <authorList>
            <person name="Lindestad O."/>
        </authorList>
    </citation>
    <scope>NUCLEOTIDE SEQUENCE</scope>
</reference>
<dbReference type="PANTHER" id="PTHR21505:SF8">
    <property type="entry name" value="DPT-YFP REPRESSOR BY OVEREXPRESSION, ISOFORM D-RELATED"/>
    <property type="match status" value="1"/>
</dbReference>
<evidence type="ECO:0000259" key="2">
    <source>
        <dbReference type="PROSITE" id="PS51029"/>
    </source>
</evidence>
<name>A0A8S4RRA7_9NEOP</name>